<dbReference type="EMBL" id="DS547097">
    <property type="protein sequence ID" value="EDR10400.1"/>
    <property type="molecule type" value="Genomic_DNA"/>
</dbReference>
<evidence type="ECO:0000313" key="5">
    <source>
        <dbReference type="Proteomes" id="UP000001194"/>
    </source>
</evidence>
<dbReference type="KEGG" id="lbc:LACBIDRAFT_293641"/>
<proteinExistence type="predicted"/>
<evidence type="ECO:0000256" key="2">
    <source>
        <dbReference type="SAM" id="MobiDB-lite"/>
    </source>
</evidence>
<keyword evidence="5" id="KW-1185">Reference proteome</keyword>
<dbReference type="AlphaFoldDB" id="B0D4T9"/>
<dbReference type="PANTHER" id="PTHR45705:SF1">
    <property type="entry name" value="FI20236P1"/>
    <property type="match status" value="1"/>
</dbReference>
<dbReference type="OrthoDB" id="10266696at2759"/>
<dbReference type="InterPro" id="IPR001164">
    <property type="entry name" value="ArfGAP_dom"/>
</dbReference>
<dbReference type="GO" id="GO:0005737">
    <property type="term" value="C:cytoplasm"/>
    <property type="evidence" value="ECO:0007669"/>
    <property type="project" value="TreeGrafter"/>
</dbReference>
<accession>B0D4T9</accession>
<dbReference type="SUPFAM" id="SSF57863">
    <property type="entry name" value="ArfGap/RecO-like zinc finger"/>
    <property type="match status" value="1"/>
</dbReference>
<dbReference type="InterPro" id="IPR037278">
    <property type="entry name" value="ARFGAP/RecO"/>
</dbReference>
<reference evidence="4 5" key="1">
    <citation type="journal article" date="2008" name="Nature">
        <title>The genome of Laccaria bicolor provides insights into mycorrhizal symbiosis.</title>
        <authorList>
            <person name="Martin F."/>
            <person name="Aerts A."/>
            <person name="Ahren D."/>
            <person name="Brun A."/>
            <person name="Danchin E.G.J."/>
            <person name="Duchaussoy F."/>
            <person name="Gibon J."/>
            <person name="Kohler A."/>
            <person name="Lindquist E."/>
            <person name="Pereda V."/>
            <person name="Salamov A."/>
            <person name="Shapiro H.J."/>
            <person name="Wuyts J."/>
            <person name="Blaudez D."/>
            <person name="Buee M."/>
            <person name="Brokstein P."/>
            <person name="Canbaeck B."/>
            <person name="Cohen D."/>
            <person name="Courty P.E."/>
            <person name="Coutinho P.M."/>
            <person name="Delaruelle C."/>
            <person name="Detter J.C."/>
            <person name="Deveau A."/>
            <person name="DiFazio S."/>
            <person name="Duplessis S."/>
            <person name="Fraissinet-Tachet L."/>
            <person name="Lucic E."/>
            <person name="Frey-Klett P."/>
            <person name="Fourrey C."/>
            <person name="Feussner I."/>
            <person name="Gay G."/>
            <person name="Grimwood J."/>
            <person name="Hoegger P.J."/>
            <person name="Jain P."/>
            <person name="Kilaru S."/>
            <person name="Labbe J."/>
            <person name="Lin Y.C."/>
            <person name="Legue V."/>
            <person name="Le Tacon F."/>
            <person name="Marmeisse R."/>
            <person name="Melayah D."/>
            <person name="Montanini B."/>
            <person name="Muratet M."/>
            <person name="Nehls U."/>
            <person name="Niculita-Hirzel H."/>
            <person name="Oudot-Le Secq M.P."/>
            <person name="Peter M."/>
            <person name="Quesneville H."/>
            <person name="Rajashekar B."/>
            <person name="Reich M."/>
            <person name="Rouhier N."/>
            <person name="Schmutz J."/>
            <person name="Yin T."/>
            <person name="Chalot M."/>
            <person name="Henrissat B."/>
            <person name="Kuees U."/>
            <person name="Lucas S."/>
            <person name="Van de Peer Y."/>
            <person name="Podila G.K."/>
            <person name="Polle A."/>
            <person name="Pukkila P.J."/>
            <person name="Richardson P.M."/>
            <person name="Rouze P."/>
            <person name="Sanders I.R."/>
            <person name="Stajich J.E."/>
            <person name="Tunlid A."/>
            <person name="Tuskan G."/>
            <person name="Grigoriev I.V."/>
        </authorList>
    </citation>
    <scope>NUCLEOTIDE SEQUENCE [LARGE SCALE GENOMIC DNA]</scope>
    <source>
        <strain evidence="5">S238N-H82 / ATCC MYA-4686</strain>
    </source>
</reference>
<feature type="region of interest" description="Disordered" evidence="2">
    <location>
        <begin position="19"/>
        <end position="59"/>
    </location>
</feature>
<feature type="region of interest" description="Disordered" evidence="2">
    <location>
        <begin position="368"/>
        <end position="387"/>
    </location>
</feature>
<evidence type="ECO:0000313" key="4">
    <source>
        <dbReference type="EMBL" id="EDR10400.1"/>
    </source>
</evidence>
<keyword evidence="1" id="KW-0479">Metal-binding</keyword>
<keyword evidence="1" id="KW-0863">Zinc-finger</keyword>
<dbReference type="HOGENOM" id="CLU_027009_1_0_1"/>
<feature type="compositionally biased region" description="Polar residues" evidence="2">
    <location>
        <begin position="42"/>
        <end position="56"/>
    </location>
</feature>
<dbReference type="InterPro" id="IPR038508">
    <property type="entry name" value="ArfGAP_dom_sf"/>
</dbReference>
<evidence type="ECO:0000256" key="1">
    <source>
        <dbReference type="PROSITE-ProRule" id="PRU00288"/>
    </source>
</evidence>
<feature type="compositionally biased region" description="Polar residues" evidence="2">
    <location>
        <begin position="240"/>
        <end position="261"/>
    </location>
</feature>
<dbReference type="InterPro" id="IPR051718">
    <property type="entry name" value="ARF_GTPase-activating"/>
</dbReference>
<dbReference type="GO" id="GO:0008270">
    <property type="term" value="F:zinc ion binding"/>
    <property type="evidence" value="ECO:0007669"/>
    <property type="project" value="UniProtKB-KW"/>
</dbReference>
<gene>
    <name evidence="4" type="ORF">LACBIDRAFT_293641</name>
</gene>
<feature type="compositionally biased region" description="Low complexity" evidence="2">
    <location>
        <begin position="174"/>
        <end position="187"/>
    </location>
</feature>
<dbReference type="GO" id="GO:0005096">
    <property type="term" value="F:GTPase activator activity"/>
    <property type="evidence" value="ECO:0007669"/>
    <property type="project" value="InterPro"/>
</dbReference>
<dbReference type="GeneID" id="6074552"/>
<dbReference type="InParanoid" id="B0D4T9"/>
<feature type="region of interest" description="Disordered" evidence="2">
    <location>
        <begin position="409"/>
        <end position="472"/>
    </location>
</feature>
<organism evidence="5">
    <name type="scientific">Laccaria bicolor (strain S238N-H82 / ATCC MYA-4686)</name>
    <name type="common">Bicoloured deceiver</name>
    <name type="synonym">Laccaria laccata var. bicolor</name>
    <dbReference type="NCBI Taxonomy" id="486041"/>
    <lineage>
        <taxon>Eukaryota</taxon>
        <taxon>Fungi</taxon>
        <taxon>Dikarya</taxon>
        <taxon>Basidiomycota</taxon>
        <taxon>Agaricomycotina</taxon>
        <taxon>Agaricomycetes</taxon>
        <taxon>Agaricomycetidae</taxon>
        <taxon>Agaricales</taxon>
        <taxon>Agaricineae</taxon>
        <taxon>Hydnangiaceae</taxon>
        <taxon>Laccaria</taxon>
    </lineage>
</organism>
<dbReference type="Pfam" id="PF01412">
    <property type="entry name" value="ArfGap"/>
    <property type="match status" value="1"/>
</dbReference>
<dbReference type="PRINTS" id="PR00405">
    <property type="entry name" value="REVINTRACTNG"/>
</dbReference>
<feature type="compositionally biased region" description="Polar residues" evidence="2">
    <location>
        <begin position="409"/>
        <end position="421"/>
    </location>
</feature>
<dbReference type="Proteomes" id="UP000001194">
    <property type="component" value="Unassembled WGS sequence"/>
</dbReference>
<protein>
    <submittedName>
        <fullName evidence="4">Predicted protein</fullName>
    </submittedName>
</protein>
<name>B0D4T9_LACBS</name>
<feature type="region of interest" description="Disordered" evidence="2">
    <location>
        <begin position="118"/>
        <end position="143"/>
    </location>
</feature>
<dbReference type="CDD" id="cd08204">
    <property type="entry name" value="ArfGap"/>
    <property type="match status" value="1"/>
</dbReference>
<feature type="compositionally biased region" description="Low complexity" evidence="2">
    <location>
        <begin position="422"/>
        <end position="472"/>
    </location>
</feature>
<dbReference type="PANTHER" id="PTHR45705">
    <property type="entry name" value="FI20236P1"/>
    <property type="match status" value="1"/>
</dbReference>
<keyword evidence="1" id="KW-0862">Zinc</keyword>
<feature type="compositionally biased region" description="Polar residues" evidence="2">
    <location>
        <begin position="216"/>
        <end position="226"/>
    </location>
</feature>
<dbReference type="SMART" id="SM00105">
    <property type="entry name" value="ArfGap"/>
    <property type="match status" value="1"/>
</dbReference>
<dbReference type="PROSITE" id="PS50115">
    <property type="entry name" value="ARFGAP"/>
    <property type="match status" value="1"/>
</dbReference>
<feature type="domain" description="Arf-GAP" evidence="3">
    <location>
        <begin position="62"/>
        <end position="168"/>
    </location>
</feature>
<feature type="region of interest" description="Disordered" evidence="2">
    <location>
        <begin position="171"/>
        <end position="263"/>
    </location>
</feature>
<evidence type="ECO:0000259" key="3">
    <source>
        <dbReference type="PROSITE" id="PS50115"/>
    </source>
</evidence>
<sequence>MNVTFIYSDAARQKSAGMLDSRDLKLIPPRRSQKPPSSSLPASSNQTGSMSSQNKLTTDRNQRAVLELATKPGNDLCADCKARHPRWASHNLGIFIWKSLTMDSWTKDQVDSMRAMGNSKSNSIYNPNEIRNPPPPNLEDTERDSELEQYIRSKYEYRRFIDKSALVASKLGPSRSASMVTSRSVSSPITNLPRTSSPSTAAVSATTASALPAHMKQSTASLSPAQPSDKAPFDGARPTPQRSVSQPIVHQTQQTQVQSGTPQGGVWDDLVALQAVPASSSSLPLQYQQQQAALPAFSQGLTAVSQTPYGTNGYSNGMTTGMSTATFQQQSFADSNPYSQPQSAFAASTTFTQPQSYGQQYFMGQQPSGTFSASSQGQVFHPQPQSTLQVQIPQNRSFLTSSQTFMSAPASQSQFMTPSPAQQFLSPSPNQQLLSHSPQPQLQMQQQPQRQFSSSPSSIMTGMSHGQQQQQTQTLANGQQQMSTMSTPSYGHNYFLAWNQVPQQQAPGQSLQALPQQMSSPAQYNSAYAGGQMYSASSYQAPLGAQQWGAM</sequence>
<feature type="compositionally biased region" description="Low complexity" evidence="2">
    <location>
        <begin position="195"/>
        <end position="210"/>
    </location>
</feature>
<dbReference type="Gene3D" id="1.10.220.150">
    <property type="entry name" value="Arf GTPase activating protein"/>
    <property type="match status" value="2"/>
</dbReference>
<dbReference type="RefSeq" id="XP_001878850.1">
    <property type="nucleotide sequence ID" value="XM_001878815.1"/>
</dbReference>